<evidence type="ECO:0000256" key="1">
    <source>
        <dbReference type="SAM" id="MobiDB-lite"/>
    </source>
</evidence>
<dbReference type="PROSITE" id="PS50943">
    <property type="entry name" value="HTH_CROC1"/>
    <property type="match status" value="1"/>
</dbReference>
<dbReference type="EMBL" id="WNKV01000004">
    <property type="protein sequence ID" value="MTW15885.1"/>
    <property type="molecule type" value="Genomic_DNA"/>
</dbReference>
<gene>
    <name evidence="3" type="ORF">GJ689_06650</name>
</gene>
<feature type="domain" description="HTH cro/C1-type" evidence="2">
    <location>
        <begin position="33"/>
        <end position="86"/>
    </location>
</feature>
<dbReference type="AlphaFoldDB" id="A0A9X4XIW9"/>
<reference evidence="3 4" key="1">
    <citation type="submission" date="2019-11" db="EMBL/GenBank/DDBJ databases">
        <title>Whole-genome sequence of Rhodoplanes serenus DSM 18633, type strain.</title>
        <authorList>
            <person name="Kyndt J.A."/>
            <person name="Meyer T.E."/>
        </authorList>
    </citation>
    <scope>NUCLEOTIDE SEQUENCE [LARGE SCALE GENOMIC DNA]</scope>
    <source>
        <strain evidence="3 4">DSM 18633</strain>
    </source>
</reference>
<organism evidence="3 4">
    <name type="scientific">Rhodoplanes serenus</name>
    <dbReference type="NCBI Taxonomy" id="200615"/>
    <lineage>
        <taxon>Bacteria</taxon>
        <taxon>Pseudomonadati</taxon>
        <taxon>Pseudomonadota</taxon>
        <taxon>Alphaproteobacteria</taxon>
        <taxon>Hyphomicrobiales</taxon>
        <taxon>Nitrobacteraceae</taxon>
        <taxon>Rhodoplanes</taxon>
    </lineage>
</organism>
<dbReference type="InterPro" id="IPR001387">
    <property type="entry name" value="Cro/C1-type_HTH"/>
</dbReference>
<evidence type="ECO:0000313" key="3">
    <source>
        <dbReference type="EMBL" id="MTW15885.1"/>
    </source>
</evidence>
<dbReference type="Pfam" id="PF13560">
    <property type="entry name" value="HTH_31"/>
    <property type="match status" value="1"/>
</dbReference>
<dbReference type="RefSeq" id="WP_155479003.1">
    <property type="nucleotide sequence ID" value="NZ_WNKV01000004.1"/>
</dbReference>
<dbReference type="SUPFAM" id="SSF47413">
    <property type="entry name" value="lambda repressor-like DNA-binding domains"/>
    <property type="match status" value="1"/>
</dbReference>
<dbReference type="SMART" id="SM00530">
    <property type="entry name" value="HTH_XRE"/>
    <property type="match status" value="1"/>
</dbReference>
<dbReference type="Gene3D" id="1.10.260.40">
    <property type="entry name" value="lambda repressor-like DNA-binding domains"/>
    <property type="match status" value="1"/>
</dbReference>
<name>A0A9X4XIW9_9BRAD</name>
<protein>
    <submittedName>
        <fullName evidence="3">Helix-turn-helix domain-containing protein</fullName>
    </submittedName>
</protein>
<proteinExistence type="predicted"/>
<evidence type="ECO:0000313" key="4">
    <source>
        <dbReference type="Proteomes" id="UP000438991"/>
    </source>
</evidence>
<comment type="caution">
    <text evidence="3">The sequence shown here is derived from an EMBL/GenBank/DDBJ whole genome shotgun (WGS) entry which is preliminary data.</text>
</comment>
<dbReference type="GO" id="GO:0003677">
    <property type="term" value="F:DNA binding"/>
    <property type="evidence" value="ECO:0007669"/>
    <property type="project" value="InterPro"/>
</dbReference>
<evidence type="ECO:0000259" key="2">
    <source>
        <dbReference type="PROSITE" id="PS50943"/>
    </source>
</evidence>
<dbReference type="Proteomes" id="UP000438991">
    <property type="component" value="Unassembled WGS sequence"/>
</dbReference>
<dbReference type="CDD" id="cd00093">
    <property type="entry name" value="HTH_XRE"/>
    <property type="match status" value="1"/>
</dbReference>
<sequence length="128" mass="14108">MTTLEQKIASLPKARQAKIKARADALVAEEMALRELREAHAKTQAKVARALGIGQDSVSRLEQRSDMLISTLRDYIAAIGGTMRLVVEFEGRPPVELNGLGVLNKPRRVKTKAAKAPVRRPRRKQTAA</sequence>
<feature type="region of interest" description="Disordered" evidence="1">
    <location>
        <begin position="108"/>
        <end position="128"/>
    </location>
</feature>
<accession>A0A9X4XIW9</accession>
<dbReference type="InterPro" id="IPR010982">
    <property type="entry name" value="Lambda_DNA-bd_dom_sf"/>
</dbReference>